<feature type="domain" description="Rad50/SbcC-type AAA" evidence="2">
    <location>
        <begin position="8"/>
        <end position="245"/>
    </location>
</feature>
<keyword evidence="1" id="KW-0175">Coiled coil</keyword>
<dbReference type="InterPro" id="IPR027417">
    <property type="entry name" value="P-loop_NTPase"/>
</dbReference>
<evidence type="ECO:0000259" key="2">
    <source>
        <dbReference type="Pfam" id="PF13476"/>
    </source>
</evidence>
<dbReference type="SUPFAM" id="SSF52540">
    <property type="entry name" value="P-loop containing nucleoside triphosphate hydrolases"/>
    <property type="match status" value="1"/>
</dbReference>
<dbReference type="CDD" id="cd00267">
    <property type="entry name" value="ABC_ATPase"/>
    <property type="match status" value="1"/>
</dbReference>
<dbReference type="GO" id="GO:0016887">
    <property type="term" value="F:ATP hydrolysis activity"/>
    <property type="evidence" value="ECO:0007669"/>
    <property type="project" value="InterPro"/>
</dbReference>
<feature type="coiled-coil region" evidence="1">
    <location>
        <begin position="311"/>
        <end position="390"/>
    </location>
</feature>
<name>A0A5B9NFV2_9CAUD</name>
<organism evidence="3 4">
    <name type="scientific">Klebsiella phage vB_KaeM_KaAlpha</name>
    <dbReference type="NCBI Taxonomy" id="2591367"/>
    <lineage>
        <taxon>Viruses</taxon>
        <taxon>Duplodnaviria</taxon>
        <taxon>Heunggongvirae</taxon>
        <taxon>Uroviricota</taxon>
        <taxon>Caudoviricetes</taxon>
        <taxon>Pantevenvirales</taxon>
        <taxon>Straboviridae</taxon>
        <taxon>Tevenvirinae</taxon>
        <taxon>Karamvirus</taxon>
        <taxon>Karamvirus pg7</taxon>
    </lineage>
</organism>
<feature type="coiled-coil region" evidence="1">
    <location>
        <begin position="178"/>
        <end position="244"/>
    </location>
</feature>
<reference evidence="3 4" key="1">
    <citation type="submission" date="2019-04" db="EMBL/GenBank/DDBJ databases">
        <authorList>
            <person name="Anderson K.J."/>
            <person name="Thurgood T.L."/>
            <person name="Sharma R."/>
            <person name="Arens D.K."/>
            <person name="Kruger J.L."/>
            <person name="Thompson D.W."/>
            <person name="Casjens S."/>
            <person name="Grose J.H."/>
        </authorList>
    </citation>
    <scope>NUCLEOTIDE SEQUENCE [LARGE SCALE GENOMIC DNA]</scope>
</reference>
<keyword evidence="3" id="KW-0378">Hydrolase</keyword>
<dbReference type="Gene3D" id="3.40.50.300">
    <property type="entry name" value="P-loop containing nucleotide triphosphate hydrolases"/>
    <property type="match status" value="2"/>
</dbReference>
<dbReference type="EMBL" id="MN013084">
    <property type="protein sequence ID" value="QEG13094.1"/>
    <property type="molecule type" value="Genomic_DNA"/>
</dbReference>
<dbReference type="InterPro" id="IPR038729">
    <property type="entry name" value="Rad50/SbcC_AAA"/>
</dbReference>
<dbReference type="Proteomes" id="UP000325316">
    <property type="component" value="Segment"/>
</dbReference>
<gene>
    <name evidence="3" type="ORF">KAALPHA_57</name>
</gene>
<dbReference type="PANTHER" id="PTHR32114:SF2">
    <property type="entry name" value="ABC TRANSPORTER ABCH.3"/>
    <property type="match status" value="1"/>
</dbReference>
<dbReference type="Pfam" id="PF13476">
    <property type="entry name" value="AAA_23"/>
    <property type="match status" value="1"/>
</dbReference>
<sequence length="562" mass="64071">MKIFKLNRVKYQNIMSVGGQPIDIQLDKVHKTLITGKNGAGKSTMLEAITFALFGKPFRDFKKGQLINSTNKKGLLCELWMEYDGHSYYIKRGQKPNVFEIERDGAKLDEAASVKDFQSYFEELIGMSYTSFKQVVVLGTAGYTPFMGLSTPARRKLVEDLLEVSIIAEMDKLNKSLVRELNSQVQVLDAKKDGIQQQIKIYEENIEKQKKLSGENVARWQSMYEESMADARNIRSTIDELNKNLANIVIGEEDDVSEGIQKTQMAGITILNRIESYTKVLSLYDKGGHCPTCLQDLHSSDTLIGQINSKVDECNIKHAELKTHLENLQASQMEYEAVKRRVRDIRGQVAAKTEELKAAVERIRKIKAAIDKAAEEFIDYSDEIKTLNEELNKIVDTKSNSVMEKYLRGILTEMFKDSGIKGLIIKKYIPLFNKQINSYLKVMDADYVFTLNEEFNETIKSRGREEFSYNSFSQGEKARIDIALLFTWRDIAELVSGVKINCLFLDEVFDSATDVDGVKSITQILNKMQDSNIFIISHRDHDPQAYGQHLQMKKIGRFTVLE</sequence>
<proteinExistence type="predicted"/>
<dbReference type="GO" id="GO:0006302">
    <property type="term" value="P:double-strand break repair"/>
    <property type="evidence" value="ECO:0007669"/>
    <property type="project" value="InterPro"/>
</dbReference>
<accession>A0A5B9NFV2</accession>
<dbReference type="GO" id="GO:0004519">
    <property type="term" value="F:endonuclease activity"/>
    <property type="evidence" value="ECO:0007669"/>
    <property type="project" value="UniProtKB-KW"/>
</dbReference>
<evidence type="ECO:0000313" key="3">
    <source>
        <dbReference type="EMBL" id="QEG13094.1"/>
    </source>
</evidence>
<dbReference type="PANTHER" id="PTHR32114">
    <property type="entry name" value="ABC TRANSPORTER ABCH.3"/>
    <property type="match status" value="1"/>
</dbReference>
<protein>
    <submittedName>
        <fullName evidence="3">Putative recombination endonuclease subunit</fullName>
    </submittedName>
</protein>
<evidence type="ECO:0000313" key="4">
    <source>
        <dbReference type="Proteomes" id="UP000325316"/>
    </source>
</evidence>
<keyword evidence="3" id="KW-0255">Endonuclease</keyword>
<keyword evidence="3" id="KW-0540">Nuclease</keyword>
<evidence type="ECO:0000256" key="1">
    <source>
        <dbReference type="SAM" id="Coils"/>
    </source>
</evidence>